<evidence type="ECO:0000259" key="5">
    <source>
        <dbReference type="Pfam" id="PF04198"/>
    </source>
</evidence>
<reference evidence="7 8" key="1">
    <citation type="submission" date="2017-09" db="EMBL/GenBank/DDBJ databases">
        <title>Complete Genome Sequences of Two Strains of the Meat Spoilage Bacterium Brochothrix thermosphacta Isolated from Ground Chicken.</title>
        <authorList>
            <person name="Paoli G.C."/>
            <person name="Wijey C."/>
            <person name="Chen C.-Y."/>
            <person name="Nguyen L."/>
            <person name="Yan X."/>
            <person name="Irwin P.L."/>
        </authorList>
    </citation>
    <scope>NUCLEOTIDE SEQUENCE [LARGE SCALE GENOMIC DNA]</scope>
    <source>
        <strain evidence="7 8">BI</strain>
    </source>
</reference>
<dbReference type="GO" id="GO:0030246">
    <property type="term" value="F:carbohydrate binding"/>
    <property type="evidence" value="ECO:0007669"/>
    <property type="project" value="InterPro"/>
</dbReference>
<dbReference type="InterPro" id="IPR036390">
    <property type="entry name" value="WH_DNA-bd_sf"/>
</dbReference>
<dbReference type="InterPro" id="IPR037171">
    <property type="entry name" value="NagB/RpiA_transferase-like"/>
</dbReference>
<keyword evidence="8" id="KW-1185">Reference proteome</keyword>
<dbReference type="SUPFAM" id="SSF46785">
    <property type="entry name" value="Winged helix' DNA-binding domain"/>
    <property type="match status" value="1"/>
</dbReference>
<feature type="domain" description="CggR N-terminal DNA binding" evidence="6">
    <location>
        <begin position="18"/>
        <end position="87"/>
    </location>
</feature>
<dbReference type="RefSeq" id="WP_069125976.1">
    <property type="nucleotide sequence ID" value="NZ_CP023483.1"/>
</dbReference>
<name>A0A1D2LG39_BROTH</name>
<dbReference type="GO" id="GO:0003677">
    <property type="term" value="F:DNA binding"/>
    <property type="evidence" value="ECO:0007669"/>
    <property type="project" value="UniProtKB-KW"/>
</dbReference>
<dbReference type="PANTHER" id="PTHR34294">
    <property type="entry name" value="TRANSCRIPTIONAL REGULATOR-RELATED"/>
    <property type="match status" value="1"/>
</dbReference>
<dbReference type="InterPro" id="IPR036388">
    <property type="entry name" value="WH-like_DNA-bd_sf"/>
</dbReference>
<dbReference type="OrthoDB" id="9793820at2"/>
<proteinExistence type="inferred from homology"/>
<dbReference type="Pfam" id="PF04198">
    <property type="entry name" value="Sugar-bind"/>
    <property type="match status" value="1"/>
</dbReference>
<feature type="domain" description="Sugar-binding" evidence="5">
    <location>
        <begin position="92"/>
        <end position="340"/>
    </location>
</feature>
<gene>
    <name evidence="7" type="ORF">CNY62_07310</name>
</gene>
<protein>
    <submittedName>
        <fullName evidence="7">Uncharacterized protein</fullName>
    </submittedName>
</protein>
<keyword evidence="2" id="KW-0805">Transcription regulation</keyword>
<organism evidence="7 8">
    <name type="scientific">Brochothrix thermosphacta</name>
    <name type="common">Microbacterium thermosphactum</name>
    <dbReference type="NCBI Taxonomy" id="2756"/>
    <lineage>
        <taxon>Bacteria</taxon>
        <taxon>Bacillati</taxon>
        <taxon>Bacillota</taxon>
        <taxon>Bacilli</taxon>
        <taxon>Bacillales</taxon>
        <taxon>Listeriaceae</taxon>
        <taxon>Brochothrix</taxon>
    </lineage>
</organism>
<sequence length="341" mass="37688">MHDLLKVQKRLVPDMFMVMQKRYRILRSIYFSQPIGRRALAEMLDMSERVLRTEVAFLKEQQLITMASAGMSITDTGKEVYHQLISVIDETSEIRQLEEALAEKLGIARVIIVQGDSDSASWVKQDLCREMVNELDKVLIDGDVIAVNGGTTMAEIAGIAPSNFANGRDLLFVPARGGLGEDLRNQANTICSRLAEKTLTRHRALYVPEQVTESTYRSLLAEPTVRDTLNLLHSANAVLHGIGDAVTMTQRRHSGNNTLEIIKEKQAVGEAFGYYFDEKGNVVYQVPTIGLQLGELTNIPHVFIGAGGKSKAKAIASFVKHAPYHAILFTDEGAAHKLLEG</sequence>
<dbReference type="InterPro" id="IPR051054">
    <property type="entry name" value="SorC_transcr_regulators"/>
</dbReference>
<dbReference type="InterPro" id="IPR048715">
    <property type="entry name" value="CggR_N"/>
</dbReference>
<accession>A0A1D2LG39</accession>
<evidence type="ECO:0000313" key="8">
    <source>
        <dbReference type="Proteomes" id="UP000243591"/>
    </source>
</evidence>
<dbReference type="Gene3D" id="3.40.50.1360">
    <property type="match status" value="1"/>
</dbReference>
<evidence type="ECO:0000259" key="6">
    <source>
        <dbReference type="Pfam" id="PF21715"/>
    </source>
</evidence>
<dbReference type="STRING" id="2756.BFR44_10255"/>
<evidence type="ECO:0000256" key="3">
    <source>
        <dbReference type="ARBA" id="ARBA00023125"/>
    </source>
</evidence>
<dbReference type="Proteomes" id="UP000243591">
    <property type="component" value="Chromosome"/>
</dbReference>
<keyword evidence="3" id="KW-0238">DNA-binding</keyword>
<dbReference type="KEGG" id="bths:CNY62_07310"/>
<comment type="similarity">
    <text evidence="1">Belongs to the SorC transcriptional regulatory family.</text>
</comment>
<evidence type="ECO:0000313" key="7">
    <source>
        <dbReference type="EMBL" id="ATF26214.1"/>
    </source>
</evidence>
<dbReference type="EMBL" id="CP023483">
    <property type="protein sequence ID" value="ATF26214.1"/>
    <property type="molecule type" value="Genomic_DNA"/>
</dbReference>
<dbReference type="PANTHER" id="PTHR34294:SF5">
    <property type="entry name" value="CENTRAL GLYCOLYTIC GENES REGULATOR"/>
    <property type="match status" value="1"/>
</dbReference>
<dbReference type="AlphaFoldDB" id="A0A1D2LG39"/>
<dbReference type="SUPFAM" id="SSF100950">
    <property type="entry name" value="NagB/RpiA/CoA transferase-like"/>
    <property type="match status" value="1"/>
</dbReference>
<keyword evidence="4" id="KW-0804">Transcription</keyword>
<evidence type="ECO:0000256" key="4">
    <source>
        <dbReference type="ARBA" id="ARBA00023163"/>
    </source>
</evidence>
<dbReference type="Gene3D" id="1.10.10.10">
    <property type="entry name" value="Winged helix-like DNA-binding domain superfamily/Winged helix DNA-binding domain"/>
    <property type="match status" value="1"/>
</dbReference>
<dbReference type="Pfam" id="PF21715">
    <property type="entry name" value="CggR_N"/>
    <property type="match status" value="1"/>
</dbReference>
<evidence type="ECO:0000256" key="1">
    <source>
        <dbReference type="ARBA" id="ARBA00010466"/>
    </source>
</evidence>
<evidence type="ECO:0000256" key="2">
    <source>
        <dbReference type="ARBA" id="ARBA00023015"/>
    </source>
</evidence>
<dbReference type="InterPro" id="IPR007324">
    <property type="entry name" value="Sugar-bd_dom_put"/>
</dbReference>